<dbReference type="RefSeq" id="WP_251581934.1">
    <property type="nucleotide sequence ID" value="NZ_JBHTKX010000001.1"/>
</dbReference>
<keyword evidence="2" id="KW-1185">Reference proteome</keyword>
<comment type="caution">
    <text evidence="1">The sequence shown here is derived from an EMBL/GenBank/DDBJ whole genome shotgun (WGS) entry which is preliminary data.</text>
</comment>
<keyword evidence="1" id="KW-0132">Cell division</keyword>
<accession>A0ABW3PW29</accession>
<reference evidence="2" key="1">
    <citation type="journal article" date="2019" name="Int. J. Syst. Evol. Microbiol.">
        <title>The Global Catalogue of Microorganisms (GCM) 10K type strain sequencing project: providing services to taxonomists for standard genome sequencing and annotation.</title>
        <authorList>
            <consortium name="The Broad Institute Genomics Platform"/>
            <consortium name="The Broad Institute Genome Sequencing Center for Infectious Disease"/>
            <person name="Wu L."/>
            <person name="Ma J."/>
        </authorList>
    </citation>
    <scope>NUCLEOTIDE SEQUENCE [LARGE SCALE GENOMIC DNA]</scope>
    <source>
        <strain evidence="2">CCUG 53519</strain>
    </source>
</reference>
<dbReference type="Proteomes" id="UP001597169">
    <property type="component" value="Unassembled WGS sequence"/>
</dbReference>
<dbReference type="CDD" id="cd07820">
    <property type="entry name" value="SRPBCC_3"/>
    <property type="match status" value="1"/>
</dbReference>
<dbReference type="SUPFAM" id="SSF55961">
    <property type="entry name" value="Bet v1-like"/>
    <property type="match status" value="1"/>
</dbReference>
<gene>
    <name evidence="1" type="ORF">ACFQ3J_12635</name>
</gene>
<keyword evidence="1" id="KW-0131">Cell cycle</keyword>
<sequence length="171" mass="19975">MVSLETSIIIQAPIEHCFDAARNISLHPRTVWKHTREQAVAGVTNGFIESGQTVTFEATHFGVRQRLTSEVTAYKRPLYFTDEMQSGAFRSMTHQHYFSSIDHEYTQMKDVLIFEAPFGVLGKMAERWVLESYMKRFLEHRNEQLKRWLESGEFSKIRSMDNNYIDTGLIF</sequence>
<protein>
    <submittedName>
        <fullName evidence="1">Cell division protein</fullName>
    </submittedName>
</protein>
<dbReference type="Gene3D" id="3.30.530.20">
    <property type="match status" value="1"/>
</dbReference>
<dbReference type="EMBL" id="JBHTKX010000001">
    <property type="protein sequence ID" value="MFD1129020.1"/>
    <property type="molecule type" value="Genomic_DNA"/>
</dbReference>
<evidence type="ECO:0000313" key="1">
    <source>
        <dbReference type="EMBL" id="MFD1129020.1"/>
    </source>
</evidence>
<dbReference type="InterPro" id="IPR023393">
    <property type="entry name" value="START-like_dom_sf"/>
</dbReference>
<name>A0ABW3PW29_9BACL</name>
<proteinExistence type="predicted"/>
<dbReference type="GO" id="GO:0051301">
    <property type="term" value="P:cell division"/>
    <property type="evidence" value="ECO:0007669"/>
    <property type="project" value="UniProtKB-KW"/>
</dbReference>
<organism evidence="1 2">
    <name type="scientific">Paenibacillus provencensis</name>
    <dbReference type="NCBI Taxonomy" id="441151"/>
    <lineage>
        <taxon>Bacteria</taxon>
        <taxon>Bacillati</taxon>
        <taxon>Bacillota</taxon>
        <taxon>Bacilli</taxon>
        <taxon>Bacillales</taxon>
        <taxon>Paenibacillaceae</taxon>
        <taxon>Paenibacillus</taxon>
    </lineage>
</organism>
<evidence type="ECO:0000313" key="2">
    <source>
        <dbReference type="Proteomes" id="UP001597169"/>
    </source>
</evidence>